<evidence type="ECO:0000256" key="8">
    <source>
        <dbReference type="RuleBase" id="RU362056"/>
    </source>
</evidence>
<dbReference type="InterPro" id="IPR002350">
    <property type="entry name" value="Kazal_dom"/>
</dbReference>
<evidence type="ECO:0000256" key="7">
    <source>
        <dbReference type="ARBA" id="ARBA00023157"/>
    </source>
</evidence>
<evidence type="ECO:0000256" key="4">
    <source>
        <dbReference type="ARBA" id="ARBA00022692"/>
    </source>
</evidence>
<feature type="transmembrane region" description="Helical" evidence="8">
    <location>
        <begin position="412"/>
        <end position="431"/>
    </location>
</feature>
<dbReference type="NCBIfam" id="TIGR00805">
    <property type="entry name" value="oat"/>
    <property type="match status" value="1"/>
</dbReference>
<keyword evidence="12" id="KW-1185">Reference proteome</keyword>
<dbReference type="GO" id="GO:0015347">
    <property type="term" value="F:sodium-independent organic anion transmembrane transporter activity"/>
    <property type="evidence" value="ECO:0007669"/>
    <property type="project" value="TreeGrafter"/>
</dbReference>
<dbReference type="EMBL" id="MTYJ01000089">
    <property type="protein sequence ID" value="OQV15397.1"/>
    <property type="molecule type" value="Genomic_DNA"/>
</dbReference>
<feature type="transmembrane region" description="Helical" evidence="8">
    <location>
        <begin position="178"/>
        <end position="203"/>
    </location>
</feature>
<dbReference type="OrthoDB" id="5062115at2759"/>
<dbReference type="Gene3D" id="1.20.1250.20">
    <property type="entry name" value="MFS general substrate transporter like domains"/>
    <property type="match status" value="1"/>
</dbReference>
<keyword evidence="7" id="KW-1015">Disulfide bond</keyword>
<dbReference type="CDD" id="cd17336">
    <property type="entry name" value="MFS_SLCO_OATP"/>
    <property type="match status" value="1"/>
</dbReference>
<dbReference type="Pfam" id="PF03137">
    <property type="entry name" value="OATP"/>
    <property type="match status" value="1"/>
</dbReference>
<comment type="caution">
    <text evidence="8">Lacks conserved residue(s) required for the propagation of feature annotation.</text>
</comment>
<keyword evidence="8" id="KW-0406">Ion transport</keyword>
<dbReference type="PROSITE" id="PS51465">
    <property type="entry name" value="KAZAL_2"/>
    <property type="match status" value="1"/>
</dbReference>
<proteinExistence type="inferred from homology"/>
<feature type="transmembrane region" description="Helical" evidence="8">
    <location>
        <begin position="584"/>
        <end position="605"/>
    </location>
</feature>
<keyword evidence="8" id="KW-0813">Transport</keyword>
<feature type="compositionally biased region" description="Low complexity" evidence="9">
    <location>
        <begin position="680"/>
        <end position="699"/>
    </location>
</feature>
<keyword evidence="5 8" id="KW-1133">Transmembrane helix</keyword>
<protein>
    <recommendedName>
        <fullName evidence="8">Solute carrier organic anion transporter family member</fullName>
    </recommendedName>
</protein>
<dbReference type="InterPro" id="IPR004156">
    <property type="entry name" value="OATP"/>
</dbReference>
<comment type="subcellular location">
    <subcellularLocation>
        <location evidence="1 8">Cell membrane</location>
        <topology evidence="1 8">Multi-pass membrane protein</topology>
    </subcellularLocation>
</comment>
<gene>
    <name evidence="11" type="ORF">BV898_10407</name>
</gene>
<dbReference type="AlphaFoldDB" id="A0A1W0WJQ5"/>
<dbReference type="InterPro" id="IPR036259">
    <property type="entry name" value="MFS_trans_sf"/>
</dbReference>
<keyword evidence="3" id="KW-1003">Cell membrane</keyword>
<dbReference type="GO" id="GO:0043252">
    <property type="term" value="P:sodium-independent organic anion transport"/>
    <property type="evidence" value="ECO:0007669"/>
    <property type="project" value="TreeGrafter"/>
</dbReference>
<keyword evidence="4 8" id="KW-0812">Transmembrane</keyword>
<feature type="transmembrane region" description="Helical" evidence="8">
    <location>
        <begin position="341"/>
        <end position="363"/>
    </location>
</feature>
<comment type="similarity">
    <text evidence="2 8">Belongs to the organo anion transporter (TC 2.A.60) family.</text>
</comment>
<evidence type="ECO:0000313" key="12">
    <source>
        <dbReference type="Proteomes" id="UP000192578"/>
    </source>
</evidence>
<dbReference type="Proteomes" id="UP000192578">
    <property type="component" value="Unassembled WGS sequence"/>
</dbReference>
<evidence type="ECO:0000256" key="3">
    <source>
        <dbReference type="ARBA" id="ARBA00022475"/>
    </source>
</evidence>
<feature type="transmembrane region" description="Helical" evidence="8">
    <location>
        <begin position="261"/>
        <end position="281"/>
    </location>
</feature>
<evidence type="ECO:0000256" key="9">
    <source>
        <dbReference type="SAM" id="MobiDB-lite"/>
    </source>
</evidence>
<dbReference type="SUPFAM" id="SSF103473">
    <property type="entry name" value="MFS general substrate transporter"/>
    <property type="match status" value="2"/>
</dbReference>
<evidence type="ECO:0000259" key="10">
    <source>
        <dbReference type="PROSITE" id="PS51465"/>
    </source>
</evidence>
<feature type="transmembrane region" description="Helical" evidence="8">
    <location>
        <begin position="215"/>
        <end position="241"/>
    </location>
</feature>
<accession>A0A1W0WJQ5</accession>
<evidence type="ECO:0000313" key="11">
    <source>
        <dbReference type="EMBL" id="OQV15397.1"/>
    </source>
</evidence>
<feature type="domain" description="Kazal-like" evidence="10">
    <location>
        <begin position="457"/>
        <end position="511"/>
    </location>
</feature>
<feature type="compositionally biased region" description="Polar residues" evidence="9">
    <location>
        <begin position="700"/>
        <end position="717"/>
    </location>
</feature>
<dbReference type="GO" id="GO:0006811">
    <property type="term" value="P:monoatomic ion transport"/>
    <property type="evidence" value="ECO:0007669"/>
    <property type="project" value="UniProtKB-KW"/>
</dbReference>
<evidence type="ECO:0000256" key="1">
    <source>
        <dbReference type="ARBA" id="ARBA00004651"/>
    </source>
</evidence>
<feature type="transmembrane region" description="Helical" evidence="8">
    <location>
        <begin position="78"/>
        <end position="99"/>
    </location>
</feature>
<keyword evidence="6 8" id="KW-0472">Membrane</keyword>
<sequence length="729" mass="78935">MEVPRRNQVTEEPPVEMGSSCGFFAYRPRCLQIFNCMRSFMGFFTALLIVYGMASSYTSSVIPSIEKRFGFSSKSMGIILAVNDAGIVVMALITAHFAGRGHRPRGMFLGSCLCGFALLLIAAPEALFPIDAQSVLGKTIEPDATTQLCDLSTGNATTLKPHNATVCAMEAEGNLGALVVLAVAEFFLGVGSTTLMILGLPFIDDNCPLDDAPVYFAVSFFGRIFGPMLGFGLGAVCNNIFLDGSKPNFRQTDPRWISAWYLGFIVTGGAVLLFATVIGFFPAQISNGRQTQEQFDESAKKAEADSSSSSSEATSQAACDSSVTCREFIVNLQRLFTNLPFMCRAWSSCLDGMIITGFLSFFFKFIAQQYQISPAVASLSGGVPTIFGIALGVVGGGLLIKKYHLQPRHVGLMLVVTAGLLCVVFLVNIALGCERTEVLGLPGSESLHKMYEGYSVSFNNSYCSASLSCGCQEDFRPVCDPKSGVNFYSPCHAGCGSSRLHHDIEYFDNCTCVKNSVWFYDDVDNDSLNGRMIGGFCPKRCPNIYAFVCIMFIAMFCMGLPLAGSIMIQYRLVDPDLKAMSTGLLLLITSAFGYLPAPIFVGAIVDSTCRLWQTSSCGEKKFCLLYDTDEFRWKFLITAVCIKAVGGVLDAVVTIKMWNMLFDRTTEEPALPASKPNPFPSASSLSPSMSFSSPSLPSNVTVSPDSFGTPSVVSQTRPPFLHEISESRL</sequence>
<dbReference type="PANTHER" id="PTHR11388">
    <property type="entry name" value="ORGANIC ANION TRANSPORTER"/>
    <property type="match status" value="1"/>
</dbReference>
<name>A0A1W0WJQ5_HYPEX</name>
<dbReference type="PANTHER" id="PTHR11388:SF76">
    <property type="entry name" value="SOLUTE CARRIER ORGANIC ANION TRANSPORTER FAMILY MEMBER"/>
    <property type="match status" value="1"/>
</dbReference>
<evidence type="ECO:0000256" key="5">
    <source>
        <dbReference type="ARBA" id="ARBA00022989"/>
    </source>
</evidence>
<comment type="caution">
    <text evidence="11">The sequence shown here is derived from an EMBL/GenBank/DDBJ whole genome shotgun (WGS) entry which is preliminary data.</text>
</comment>
<reference evidence="12" key="1">
    <citation type="submission" date="2017-01" db="EMBL/GenBank/DDBJ databases">
        <title>Comparative genomics of anhydrobiosis in the tardigrade Hypsibius dujardini.</title>
        <authorList>
            <person name="Yoshida Y."/>
            <person name="Koutsovoulos G."/>
            <person name="Laetsch D."/>
            <person name="Stevens L."/>
            <person name="Kumar S."/>
            <person name="Horikawa D."/>
            <person name="Ishino K."/>
            <person name="Komine S."/>
            <person name="Tomita M."/>
            <person name="Blaxter M."/>
            <person name="Arakawa K."/>
        </authorList>
    </citation>
    <scope>NUCLEOTIDE SEQUENCE [LARGE SCALE GENOMIC DNA]</scope>
    <source>
        <strain evidence="12">Z151</strain>
    </source>
</reference>
<evidence type="ECO:0000256" key="6">
    <source>
        <dbReference type="ARBA" id="ARBA00023136"/>
    </source>
</evidence>
<feature type="transmembrane region" description="Helical" evidence="8">
    <location>
        <begin position="39"/>
        <end position="58"/>
    </location>
</feature>
<dbReference type="GO" id="GO:0016323">
    <property type="term" value="C:basolateral plasma membrane"/>
    <property type="evidence" value="ECO:0007669"/>
    <property type="project" value="TreeGrafter"/>
</dbReference>
<feature type="transmembrane region" description="Helical" evidence="8">
    <location>
        <begin position="635"/>
        <end position="655"/>
    </location>
</feature>
<evidence type="ECO:0000256" key="2">
    <source>
        <dbReference type="ARBA" id="ARBA00009657"/>
    </source>
</evidence>
<feature type="transmembrane region" description="Helical" evidence="8">
    <location>
        <begin position="544"/>
        <end position="563"/>
    </location>
</feature>
<organism evidence="11 12">
    <name type="scientific">Hypsibius exemplaris</name>
    <name type="common">Freshwater tardigrade</name>
    <dbReference type="NCBI Taxonomy" id="2072580"/>
    <lineage>
        <taxon>Eukaryota</taxon>
        <taxon>Metazoa</taxon>
        <taxon>Ecdysozoa</taxon>
        <taxon>Tardigrada</taxon>
        <taxon>Eutardigrada</taxon>
        <taxon>Parachela</taxon>
        <taxon>Hypsibioidea</taxon>
        <taxon>Hypsibiidae</taxon>
        <taxon>Hypsibius</taxon>
    </lineage>
</organism>
<feature type="region of interest" description="Disordered" evidence="9">
    <location>
        <begin position="672"/>
        <end position="729"/>
    </location>
</feature>
<feature type="transmembrane region" description="Helical" evidence="8">
    <location>
        <begin position="375"/>
        <end position="400"/>
    </location>
</feature>